<accession>A0ABN9VBF6</accession>
<protein>
    <recommendedName>
        <fullName evidence="4">Granulins domain-containing protein</fullName>
    </recommendedName>
</protein>
<evidence type="ECO:0000256" key="1">
    <source>
        <dbReference type="SAM" id="SignalP"/>
    </source>
</evidence>
<reference evidence="2" key="1">
    <citation type="submission" date="2023-10" db="EMBL/GenBank/DDBJ databases">
        <authorList>
            <person name="Chen Y."/>
            <person name="Shah S."/>
            <person name="Dougan E. K."/>
            <person name="Thang M."/>
            <person name="Chan C."/>
        </authorList>
    </citation>
    <scope>NUCLEOTIDE SEQUENCE [LARGE SCALE GENOMIC DNA]</scope>
</reference>
<feature type="signal peptide" evidence="1">
    <location>
        <begin position="1"/>
        <end position="25"/>
    </location>
</feature>
<evidence type="ECO:0000313" key="2">
    <source>
        <dbReference type="EMBL" id="CAK0870362.1"/>
    </source>
</evidence>
<keyword evidence="1" id="KW-0732">Signal</keyword>
<feature type="chain" id="PRO_5047438796" description="Granulins domain-containing protein" evidence="1">
    <location>
        <begin position="26"/>
        <end position="210"/>
    </location>
</feature>
<dbReference type="EMBL" id="CAUYUJ010016950">
    <property type="protein sequence ID" value="CAK0870362.1"/>
    <property type="molecule type" value="Genomic_DNA"/>
</dbReference>
<evidence type="ECO:0008006" key="4">
    <source>
        <dbReference type="Google" id="ProtNLM"/>
    </source>
</evidence>
<evidence type="ECO:0000313" key="3">
    <source>
        <dbReference type="Proteomes" id="UP001189429"/>
    </source>
</evidence>
<comment type="caution">
    <text evidence="2">The sequence shown here is derived from an EMBL/GenBank/DDBJ whole genome shotgun (WGS) entry which is preliminary data.</text>
</comment>
<sequence>MAALLRTAACAAAALTLLAVDAAGAAADAGCTAPGCSAGAERQGEAADENGDAPSLLQVKAGGSAEANTTALQSGESSSSRRRGLFGFAPPPDPWGIGYSSVQCQGSNGVHLTCAYGQVCCGPICMSPGGTCCRNRNGDYFACADNNICCKDICIAPNSICCTNEAGYGFGCAGSNQCCGNSCQAPGATCCPGNNNLPPYPVVKGTACVR</sequence>
<name>A0ABN9VBF6_9DINO</name>
<gene>
    <name evidence="2" type="ORF">PCOR1329_LOCUS56491</name>
</gene>
<dbReference type="Proteomes" id="UP001189429">
    <property type="component" value="Unassembled WGS sequence"/>
</dbReference>
<organism evidence="2 3">
    <name type="scientific">Prorocentrum cordatum</name>
    <dbReference type="NCBI Taxonomy" id="2364126"/>
    <lineage>
        <taxon>Eukaryota</taxon>
        <taxon>Sar</taxon>
        <taxon>Alveolata</taxon>
        <taxon>Dinophyceae</taxon>
        <taxon>Prorocentrales</taxon>
        <taxon>Prorocentraceae</taxon>
        <taxon>Prorocentrum</taxon>
    </lineage>
</organism>
<proteinExistence type="predicted"/>
<keyword evidence="3" id="KW-1185">Reference proteome</keyword>